<dbReference type="InterPro" id="IPR041489">
    <property type="entry name" value="PDZ_6"/>
</dbReference>
<dbReference type="Gene3D" id="2.40.70.10">
    <property type="entry name" value="Acid Proteases"/>
    <property type="match status" value="2"/>
</dbReference>
<dbReference type="SMART" id="SM00228">
    <property type="entry name" value="PDZ"/>
    <property type="match status" value="1"/>
</dbReference>
<evidence type="ECO:0000256" key="1">
    <source>
        <dbReference type="SAM" id="SignalP"/>
    </source>
</evidence>
<organism evidence="3 4">
    <name type="scientific">Paraflavitalea soli</name>
    <dbReference type="NCBI Taxonomy" id="2315862"/>
    <lineage>
        <taxon>Bacteria</taxon>
        <taxon>Pseudomonadati</taxon>
        <taxon>Bacteroidota</taxon>
        <taxon>Chitinophagia</taxon>
        <taxon>Chitinophagales</taxon>
        <taxon>Chitinophagaceae</taxon>
        <taxon>Paraflavitalea</taxon>
    </lineage>
</organism>
<dbReference type="KEGG" id="pseg:D3H65_22530"/>
<dbReference type="Pfam" id="PF13650">
    <property type="entry name" value="Asp_protease_2"/>
    <property type="match status" value="2"/>
</dbReference>
<protein>
    <submittedName>
        <fullName evidence="3">PDZ domain-containing protein</fullName>
    </submittedName>
</protein>
<feature type="signal peptide" evidence="1">
    <location>
        <begin position="1"/>
        <end position="23"/>
    </location>
</feature>
<dbReference type="Proteomes" id="UP000263900">
    <property type="component" value="Chromosome"/>
</dbReference>
<dbReference type="CDD" id="cd05483">
    <property type="entry name" value="retropepsin_like_bacteria"/>
    <property type="match status" value="1"/>
</dbReference>
<name>A0A3B7MQ01_9BACT</name>
<evidence type="ECO:0000259" key="2">
    <source>
        <dbReference type="PROSITE" id="PS50106"/>
    </source>
</evidence>
<dbReference type="SUPFAM" id="SSF50156">
    <property type="entry name" value="PDZ domain-like"/>
    <property type="match status" value="1"/>
</dbReference>
<keyword evidence="4" id="KW-1185">Reference proteome</keyword>
<reference evidence="3 4" key="1">
    <citation type="submission" date="2018-09" db="EMBL/GenBank/DDBJ databases">
        <title>Genome sequencing of strain 6GH32-13.</title>
        <authorList>
            <person name="Weon H.-Y."/>
            <person name="Heo J."/>
            <person name="Kwon S.-W."/>
        </authorList>
    </citation>
    <scope>NUCLEOTIDE SEQUENCE [LARGE SCALE GENOMIC DNA]</scope>
    <source>
        <strain evidence="3 4">5GH32-13</strain>
    </source>
</reference>
<evidence type="ECO:0000313" key="4">
    <source>
        <dbReference type="Proteomes" id="UP000263900"/>
    </source>
</evidence>
<dbReference type="SUPFAM" id="SSF50630">
    <property type="entry name" value="Acid proteases"/>
    <property type="match status" value="2"/>
</dbReference>
<dbReference type="OrthoDB" id="3521766at2"/>
<sequence>MRLRPITTLLLLTLAHISLPAQEVFEPAPAKHITSFGFRMLTGGIITLRAKLSQFPDSLTFILDTGSGGISLDSTTAAGIKLKTVPSDRTIRGIAGSMLVRFAYNQTLRLPGLTVDSLNFHINDYDILTSAYGEKIDGIIGYSFLSRYIVKVDYDSSKIHVFTKGSIKYPRGGFMLKPQLQFIPVLTVQVKDARDLTARYYFDTGAGMCFLMSSDFVNDSAVISKRRKWYATQAEGLGGKAPMKQGVVKQLRLGPYKFRNVPTYIFDDEYNVTQYPSVGGLIGNDLLRRFNLIINYDRPEIHMMPNSHFKDVFDYAYTGLGMYVVEGEILVIDVMPGSPAEQAGFKPDDLIVAVQNNFSKNIQTYKNLMQTPGEKLKILVLREGGPIVLTLKVKNILTGK</sequence>
<accession>A0A3B7MQ01</accession>
<dbReference type="InterPro" id="IPR001478">
    <property type="entry name" value="PDZ"/>
</dbReference>
<dbReference type="InterPro" id="IPR034122">
    <property type="entry name" value="Retropepsin-like_bacterial"/>
</dbReference>
<keyword evidence="1" id="KW-0732">Signal</keyword>
<proteinExistence type="predicted"/>
<dbReference type="Gene3D" id="2.30.42.10">
    <property type="match status" value="1"/>
</dbReference>
<dbReference type="Pfam" id="PF17820">
    <property type="entry name" value="PDZ_6"/>
    <property type="match status" value="1"/>
</dbReference>
<dbReference type="InterPro" id="IPR036034">
    <property type="entry name" value="PDZ_sf"/>
</dbReference>
<dbReference type="AlphaFoldDB" id="A0A3B7MQ01"/>
<gene>
    <name evidence="3" type="ORF">D3H65_22530</name>
</gene>
<dbReference type="PROSITE" id="PS50106">
    <property type="entry name" value="PDZ"/>
    <property type="match status" value="1"/>
</dbReference>
<feature type="domain" description="PDZ" evidence="2">
    <location>
        <begin position="300"/>
        <end position="384"/>
    </location>
</feature>
<feature type="chain" id="PRO_5017572528" evidence="1">
    <location>
        <begin position="24"/>
        <end position="400"/>
    </location>
</feature>
<evidence type="ECO:0000313" key="3">
    <source>
        <dbReference type="EMBL" id="AXY76604.1"/>
    </source>
</evidence>
<dbReference type="InterPro" id="IPR021109">
    <property type="entry name" value="Peptidase_aspartic_dom_sf"/>
</dbReference>
<dbReference type="EMBL" id="CP032157">
    <property type="protein sequence ID" value="AXY76604.1"/>
    <property type="molecule type" value="Genomic_DNA"/>
</dbReference>
<dbReference type="RefSeq" id="WP_119052481.1">
    <property type="nucleotide sequence ID" value="NZ_CP032157.1"/>
</dbReference>